<feature type="chain" id="PRO_5046971306" description="Zn(2)-C6 fungal-type domain-containing protein" evidence="6">
    <location>
        <begin position="20"/>
        <end position="384"/>
    </location>
</feature>
<keyword evidence="1" id="KW-0805">Transcription regulation</keyword>
<evidence type="ECO:0000256" key="5">
    <source>
        <dbReference type="SAM" id="MobiDB-lite"/>
    </source>
</evidence>
<dbReference type="SUPFAM" id="SSF57701">
    <property type="entry name" value="Zn2/Cys6 DNA-binding domain"/>
    <property type="match status" value="1"/>
</dbReference>
<dbReference type="Pfam" id="PF00172">
    <property type="entry name" value="Zn_clus"/>
    <property type="match status" value="1"/>
</dbReference>
<dbReference type="PANTHER" id="PTHR31069">
    <property type="entry name" value="OLEATE-ACTIVATED TRANSCRIPTION FACTOR 1-RELATED"/>
    <property type="match status" value="1"/>
</dbReference>
<evidence type="ECO:0000256" key="2">
    <source>
        <dbReference type="ARBA" id="ARBA00023125"/>
    </source>
</evidence>
<feature type="compositionally biased region" description="Low complexity" evidence="5">
    <location>
        <begin position="42"/>
        <end position="52"/>
    </location>
</feature>
<proteinExistence type="predicted"/>
<evidence type="ECO:0000313" key="9">
    <source>
        <dbReference type="Proteomes" id="UP001367316"/>
    </source>
</evidence>
<dbReference type="InterPro" id="IPR001138">
    <property type="entry name" value="Zn2Cys6_DnaBD"/>
</dbReference>
<keyword evidence="4" id="KW-0539">Nucleus</keyword>
<dbReference type="Proteomes" id="UP001367316">
    <property type="component" value="Unassembled WGS sequence"/>
</dbReference>
<dbReference type="Gene3D" id="4.10.240.10">
    <property type="entry name" value="Zn(2)-C6 fungal-type DNA-binding domain"/>
    <property type="match status" value="1"/>
</dbReference>
<feature type="region of interest" description="Disordered" evidence="5">
    <location>
        <begin position="34"/>
        <end position="57"/>
    </location>
</feature>
<dbReference type="PANTHER" id="PTHR31069:SF32">
    <property type="entry name" value="ARGININE METABOLISM REGULATION PROTEIN II"/>
    <property type="match status" value="1"/>
</dbReference>
<feature type="compositionally biased region" description="Polar residues" evidence="5">
    <location>
        <begin position="260"/>
        <end position="305"/>
    </location>
</feature>
<accession>A0ABR1MSK7</accession>
<dbReference type="SMART" id="SM00066">
    <property type="entry name" value="GAL4"/>
    <property type="match status" value="1"/>
</dbReference>
<organism evidence="8 9">
    <name type="scientific">Phyllosticta paracitricarpa</name>
    <dbReference type="NCBI Taxonomy" id="2016321"/>
    <lineage>
        <taxon>Eukaryota</taxon>
        <taxon>Fungi</taxon>
        <taxon>Dikarya</taxon>
        <taxon>Ascomycota</taxon>
        <taxon>Pezizomycotina</taxon>
        <taxon>Dothideomycetes</taxon>
        <taxon>Dothideomycetes incertae sedis</taxon>
        <taxon>Botryosphaeriales</taxon>
        <taxon>Phyllostictaceae</taxon>
        <taxon>Phyllosticta</taxon>
    </lineage>
</organism>
<evidence type="ECO:0000256" key="1">
    <source>
        <dbReference type="ARBA" id="ARBA00023015"/>
    </source>
</evidence>
<dbReference type="EMBL" id="JBBPBF010000061">
    <property type="protein sequence ID" value="KAK7605914.1"/>
    <property type="molecule type" value="Genomic_DNA"/>
</dbReference>
<keyword evidence="9" id="KW-1185">Reference proteome</keyword>
<evidence type="ECO:0000256" key="3">
    <source>
        <dbReference type="ARBA" id="ARBA00023163"/>
    </source>
</evidence>
<keyword evidence="2" id="KW-0238">DNA-binding</keyword>
<dbReference type="InterPro" id="IPR036864">
    <property type="entry name" value="Zn2-C6_fun-type_DNA-bd_sf"/>
</dbReference>
<reference evidence="8 9" key="1">
    <citation type="submission" date="2024-04" db="EMBL/GenBank/DDBJ databases">
        <title>Phyllosticta paracitricarpa is synonymous to the EU quarantine fungus P. citricarpa based on phylogenomic analyses.</title>
        <authorList>
            <consortium name="Lawrence Berkeley National Laboratory"/>
            <person name="Van ingen-buijs V.A."/>
            <person name="Van westerhoven A.C."/>
            <person name="Haridas S."/>
            <person name="Skiadas P."/>
            <person name="Martin F."/>
            <person name="Groenewald J.Z."/>
            <person name="Crous P.W."/>
            <person name="Seidl M.F."/>
        </authorList>
    </citation>
    <scope>NUCLEOTIDE SEQUENCE [LARGE SCALE GENOMIC DNA]</scope>
    <source>
        <strain evidence="8 9">CBS 141358</strain>
    </source>
</reference>
<name>A0ABR1MSK7_9PEZI</name>
<feature type="domain" description="Zn(2)-C6 fungal-type" evidence="7">
    <location>
        <begin position="72"/>
        <end position="102"/>
    </location>
</feature>
<protein>
    <recommendedName>
        <fullName evidence="7">Zn(2)-C6 fungal-type domain-containing protein</fullName>
    </recommendedName>
</protein>
<evidence type="ECO:0000256" key="6">
    <source>
        <dbReference type="SAM" id="SignalP"/>
    </source>
</evidence>
<keyword evidence="3" id="KW-0804">Transcription</keyword>
<gene>
    <name evidence="8" type="ORF">JOL62DRAFT_632483</name>
</gene>
<dbReference type="PROSITE" id="PS00463">
    <property type="entry name" value="ZN2_CY6_FUNGAL_1"/>
    <property type="match status" value="1"/>
</dbReference>
<evidence type="ECO:0000259" key="7">
    <source>
        <dbReference type="PROSITE" id="PS50048"/>
    </source>
</evidence>
<comment type="caution">
    <text evidence="8">The sequence shown here is derived from an EMBL/GenBank/DDBJ whole genome shotgun (WGS) entry which is preliminary data.</text>
</comment>
<dbReference type="InterPro" id="IPR050675">
    <property type="entry name" value="OAF3"/>
</dbReference>
<feature type="region of interest" description="Disordered" evidence="5">
    <location>
        <begin position="256"/>
        <end position="307"/>
    </location>
</feature>
<dbReference type="PROSITE" id="PS50048">
    <property type="entry name" value="ZN2_CY6_FUNGAL_2"/>
    <property type="match status" value="1"/>
</dbReference>
<sequence length="384" mass="41286">MMIQFPFCRSASWLRLADACLLCLSAVLQKRRLSPVRRRHPSTTASSTTSSSQECMAKMGSSPRTWKKARTACDECRRRKVRCRERRDSCDNCQKLGLECTYDGVTRRSLSAPPPRACFAARSDGHVVMSRARYTALMKTMNELRAAAAVGPRPEDFATSESPEDVQQFDKLVLLDTTTPLGKAPATVHDFARSASSKIGHVGEVGGNSCKDSFDSTTDMAALFNPADTTDMPSNGMDLAGFFRSMDSSSLTTHAAASSDVATEQSSKASSDMTGMTENYHSMSATACPSSASDTNTAVGSSSEAPSCDMTDVMMEAFNSMDATASLSNLNNADVASSNAGKEPSSETSFDFADTMAFLDSMDETAWSELLGTMGTMDMDQVFV</sequence>
<feature type="signal peptide" evidence="6">
    <location>
        <begin position="1"/>
        <end position="19"/>
    </location>
</feature>
<evidence type="ECO:0000313" key="8">
    <source>
        <dbReference type="EMBL" id="KAK7605914.1"/>
    </source>
</evidence>
<keyword evidence="6" id="KW-0732">Signal</keyword>
<evidence type="ECO:0000256" key="4">
    <source>
        <dbReference type="ARBA" id="ARBA00023242"/>
    </source>
</evidence>